<evidence type="ECO:0000256" key="1">
    <source>
        <dbReference type="ARBA" id="ARBA00022679"/>
    </source>
</evidence>
<evidence type="ECO:0000313" key="3">
    <source>
        <dbReference type="EMBL" id="CAD6207779.1"/>
    </source>
</evidence>
<dbReference type="Proteomes" id="UP000604825">
    <property type="component" value="Unassembled WGS sequence"/>
</dbReference>
<proteinExistence type="predicted"/>
<name>A0A811MF66_9POAL</name>
<dbReference type="InterPro" id="IPR023213">
    <property type="entry name" value="CAT-like_dom_sf"/>
</dbReference>
<sequence length="495" mass="53062">MDPSMAAAMATEAAAAGHVHHHQQLFRVVDTALVAPAAAAGPALPPRSIPLTFFDVKWLHLPPVERVLLYRLSPDADVPAILSALRTSLSQALRAFYPMAGHVRMPTEGRRHELSYSPGDAVPFTTAEYDVDIDHLIADDSVPVQVAALAPLVPRLPKGRAVLAVQATLLLGRCRGLAVGVTVHHTTCDGAGSTHFLHTWAAAAGADEQHRRQLPPPQPPVIDRELIPDPRGLYDIYLSSMPPMVSQDDFEFVLGKHQDPGEDKALATFTLSQQLLQSIKSAVADEAARRGMVTPPRCSSILATYGFIWSCYCQVRRAAATAKTNMSYFLFSVDQRSRLKPPVPDKYFGNCCCPAIVTAPTDEVAAGGMVGLFAACAACAAAVEEEVREGAQERWDACVARVKEAVANGTLSVAGSPRFRVYDLDFGFGRPAKVDMVSVAKTGAISVADARVGGGVEVGISLPAATGDMDRFRHSVADGMAWLLSYSHRLDHSDQ</sequence>
<dbReference type="Gene3D" id="3.30.559.10">
    <property type="entry name" value="Chloramphenicol acetyltransferase-like domain"/>
    <property type="match status" value="2"/>
</dbReference>
<comment type="caution">
    <text evidence="3">The sequence shown here is derived from an EMBL/GenBank/DDBJ whole genome shotgun (WGS) entry which is preliminary data.</text>
</comment>
<accession>A0A811MF66</accession>
<evidence type="ECO:0000313" key="4">
    <source>
        <dbReference type="Proteomes" id="UP000604825"/>
    </source>
</evidence>
<keyword evidence="4" id="KW-1185">Reference proteome</keyword>
<dbReference type="Pfam" id="PF02458">
    <property type="entry name" value="Transferase"/>
    <property type="match status" value="1"/>
</dbReference>
<protein>
    <submittedName>
        <fullName evidence="3">Uncharacterized protein</fullName>
    </submittedName>
</protein>
<gene>
    <name evidence="3" type="ORF">NCGR_LOCUS5277</name>
</gene>
<evidence type="ECO:0000256" key="2">
    <source>
        <dbReference type="ARBA" id="ARBA00023315"/>
    </source>
</evidence>
<keyword evidence="1" id="KW-0808">Transferase</keyword>
<dbReference type="GO" id="GO:0016747">
    <property type="term" value="F:acyltransferase activity, transferring groups other than amino-acyl groups"/>
    <property type="evidence" value="ECO:0007669"/>
    <property type="project" value="UniProtKB-ARBA"/>
</dbReference>
<dbReference type="PANTHER" id="PTHR31625">
    <property type="match status" value="1"/>
</dbReference>
<organism evidence="3 4">
    <name type="scientific">Miscanthus lutarioriparius</name>
    <dbReference type="NCBI Taxonomy" id="422564"/>
    <lineage>
        <taxon>Eukaryota</taxon>
        <taxon>Viridiplantae</taxon>
        <taxon>Streptophyta</taxon>
        <taxon>Embryophyta</taxon>
        <taxon>Tracheophyta</taxon>
        <taxon>Spermatophyta</taxon>
        <taxon>Magnoliopsida</taxon>
        <taxon>Liliopsida</taxon>
        <taxon>Poales</taxon>
        <taxon>Poaceae</taxon>
        <taxon>PACMAD clade</taxon>
        <taxon>Panicoideae</taxon>
        <taxon>Andropogonodae</taxon>
        <taxon>Andropogoneae</taxon>
        <taxon>Saccharinae</taxon>
        <taxon>Miscanthus</taxon>
    </lineage>
</organism>
<dbReference type="EMBL" id="CAJGYO010000001">
    <property type="protein sequence ID" value="CAD6207779.1"/>
    <property type="molecule type" value="Genomic_DNA"/>
</dbReference>
<dbReference type="InterPro" id="IPR051504">
    <property type="entry name" value="Plant_metabolite_acyltrans"/>
</dbReference>
<dbReference type="OrthoDB" id="1862401at2759"/>
<reference evidence="3" key="1">
    <citation type="submission" date="2020-10" db="EMBL/GenBank/DDBJ databases">
        <authorList>
            <person name="Han B."/>
            <person name="Lu T."/>
            <person name="Zhao Q."/>
            <person name="Huang X."/>
            <person name="Zhao Y."/>
        </authorList>
    </citation>
    <scope>NUCLEOTIDE SEQUENCE</scope>
</reference>
<dbReference type="AlphaFoldDB" id="A0A811MF66"/>
<keyword evidence="2" id="KW-0012">Acyltransferase</keyword>